<dbReference type="KEGG" id="tut:107371544"/>
<feature type="transmembrane region" description="Helical" evidence="1">
    <location>
        <begin position="184"/>
        <end position="203"/>
    </location>
</feature>
<dbReference type="OMA" id="MAINDNQ"/>
<dbReference type="EnsemblMetazoa" id="tetur02g09560.1">
    <property type="protein sequence ID" value="tetur02g09560.1"/>
    <property type="gene ID" value="tetur02g09560"/>
</dbReference>
<organism evidence="2 3">
    <name type="scientific">Tetranychus urticae</name>
    <name type="common">Two-spotted spider mite</name>
    <dbReference type="NCBI Taxonomy" id="32264"/>
    <lineage>
        <taxon>Eukaryota</taxon>
        <taxon>Metazoa</taxon>
        <taxon>Ecdysozoa</taxon>
        <taxon>Arthropoda</taxon>
        <taxon>Chelicerata</taxon>
        <taxon>Arachnida</taxon>
        <taxon>Acari</taxon>
        <taxon>Acariformes</taxon>
        <taxon>Trombidiformes</taxon>
        <taxon>Prostigmata</taxon>
        <taxon>Eleutherengona</taxon>
        <taxon>Raphignathae</taxon>
        <taxon>Tetranychoidea</taxon>
        <taxon>Tetranychidae</taxon>
        <taxon>Tetranychus</taxon>
    </lineage>
</organism>
<evidence type="ECO:0000256" key="1">
    <source>
        <dbReference type="SAM" id="Phobius"/>
    </source>
</evidence>
<keyword evidence="3" id="KW-1185">Reference proteome</keyword>
<evidence type="ECO:0000313" key="2">
    <source>
        <dbReference type="EnsemblMetazoa" id="tetur02g09560.1"/>
    </source>
</evidence>
<gene>
    <name evidence="2" type="primary">107371544</name>
</gene>
<dbReference type="HOGENOM" id="CLU_667867_0_0_1"/>
<sequence length="412" mass="46896">MAVRIESVIAFFGCFPIYLADYLANKGKSKKFSQILTTVYHNLAKYLSLCLLLITILVIPPFSDYTATLIKPENDRNSPFYALIVSNLISNVSTYFIAGYASNSNSILMKWTEIFQFLTQSKVSSKIDNAPDTMQKLSSFAHQSALKCIYSIIVRALIIITILTLLYLYEGLTLSFTVYGNNQLIQLTLFTLLTIHLTIFASLDHVNSHLFEILVQYFVLKFRVINDRIAVIVKKGKDGSNNQIKSLDEAELKSILDEHDLLKVNLKLYDKYWSQINIVTLILKPLTCLYCVFQLTFIVQSTASIVFLWLHLIESVYLFTKMFLSGTKVSDEIDSVAANGLRLILFSYSIPVLQRLQLFNQHIMFTEMGFSCGGLFIFTLDSVHDAFIELTQDFLLTLDFVITVRQAKSQLN</sequence>
<feature type="transmembrane region" description="Helical" evidence="1">
    <location>
        <begin position="80"/>
        <end position="101"/>
    </location>
</feature>
<keyword evidence="1" id="KW-1133">Transmembrane helix</keyword>
<name>T1JWU7_TETUR</name>
<keyword evidence="1" id="KW-0812">Transmembrane</keyword>
<dbReference type="OrthoDB" id="10386154at2759"/>
<evidence type="ECO:0000313" key="3">
    <source>
        <dbReference type="Proteomes" id="UP000015104"/>
    </source>
</evidence>
<keyword evidence="1" id="KW-0472">Membrane</keyword>
<reference evidence="2" key="2">
    <citation type="submission" date="2015-06" db="UniProtKB">
        <authorList>
            <consortium name="EnsemblMetazoa"/>
        </authorList>
    </citation>
    <scope>IDENTIFICATION</scope>
</reference>
<proteinExistence type="predicted"/>
<accession>T1JWU7</accession>
<feature type="transmembrane region" description="Helical" evidence="1">
    <location>
        <begin position="43"/>
        <end position="60"/>
    </location>
</feature>
<feature type="transmembrane region" description="Helical" evidence="1">
    <location>
        <begin position="148"/>
        <end position="169"/>
    </location>
</feature>
<dbReference type="Proteomes" id="UP000015104">
    <property type="component" value="Unassembled WGS sequence"/>
</dbReference>
<protein>
    <recommendedName>
        <fullName evidence="4">Gustatory receptor</fullName>
    </recommendedName>
</protein>
<evidence type="ECO:0008006" key="4">
    <source>
        <dbReference type="Google" id="ProtNLM"/>
    </source>
</evidence>
<dbReference type="AlphaFoldDB" id="T1JWU7"/>
<dbReference type="EMBL" id="CAEY01000815">
    <property type="status" value="NOT_ANNOTATED_CDS"/>
    <property type="molecule type" value="Genomic_DNA"/>
</dbReference>
<reference evidence="3" key="1">
    <citation type="submission" date="2011-08" db="EMBL/GenBank/DDBJ databases">
        <authorList>
            <person name="Rombauts S."/>
        </authorList>
    </citation>
    <scope>NUCLEOTIDE SEQUENCE</scope>
    <source>
        <strain evidence="3">London</strain>
    </source>
</reference>